<accession>A0A947D9S4</accession>
<feature type="domain" description="Shikimate dehydrogenase substrate binding N-terminal" evidence="6">
    <location>
        <begin position="31"/>
        <end position="118"/>
    </location>
</feature>
<organism evidence="7 8">
    <name type="scientific">Prosthecodimorpha staleyi</name>
    <dbReference type="NCBI Taxonomy" id="2840188"/>
    <lineage>
        <taxon>Bacteria</taxon>
        <taxon>Pseudomonadati</taxon>
        <taxon>Pseudomonadota</taxon>
        <taxon>Alphaproteobacteria</taxon>
        <taxon>Hyphomicrobiales</taxon>
        <taxon>Ancalomicrobiaceae</taxon>
        <taxon>Prosthecodimorpha</taxon>
    </lineage>
</organism>
<comment type="catalytic activity">
    <reaction evidence="4">
        <text>shikimate + NADP(+) = 3-dehydroshikimate + NADPH + H(+)</text>
        <dbReference type="Rhea" id="RHEA:17737"/>
        <dbReference type="ChEBI" id="CHEBI:15378"/>
        <dbReference type="ChEBI" id="CHEBI:16630"/>
        <dbReference type="ChEBI" id="CHEBI:36208"/>
        <dbReference type="ChEBI" id="CHEBI:57783"/>
        <dbReference type="ChEBI" id="CHEBI:58349"/>
        <dbReference type="EC" id="1.1.1.25"/>
    </reaction>
</comment>
<comment type="pathway">
    <text evidence="1 4">Metabolic intermediate biosynthesis; chorismate biosynthesis; chorismate from D-erythrose 4-phosphate and phosphoenolpyruvate: step 4/7.</text>
</comment>
<reference evidence="7 8" key="1">
    <citation type="submission" date="2021-06" db="EMBL/GenBank/DDBJ databases">
        <authorList>
            <person name="Grouzdev D.S."/>
            <person name="Koziaeva V."/>
        </authorList>
    </citation>
    <scope>NUCLEOTIDE SEQUENCE [LARGE SCALE GENOMIC DNA]</scope>
    <source>
        <strain evidence="7 8">22</strain>
    </source>
</reference>
<dbReference type="HAMAP" id="MF_00222">
    <property type="entry name" value="Shikimate_DH_AroE"/>
    <property type="match status" value="1"/>
</dbReference>
<dbReference type="PANTHER" id="PTHR21089">
    <property type="entry name" value="SHIKIMATE DEHYDROGENASE"/>
    <property type="match status" value="1"/>
</dbReference>
<dbReference type="GO" id="GO:0004764">
    <property type="term" value="F:shikimate 3-dehydrogenase (NADP+) activity"/>
    <property type="evidence" value="ECO:0007669"/>
    <property type="project" value="UniProtKB-UniRule"/>
</dbReference>
<feature type="binding site" evidence="4">
    <location>
        <position position="247"/>
    </location>
    <ligand>
        <name>shikimate</name>
        <dbReference type="ChEBI" id="CHEBI:36208"/>
    </ligand>
</feature>
<evidence type="ECO:0000256" key="5">
    <source>
        <dbReference type="SAM" id="MobiDB-lite"/>
    </source>
</evidence>
<dbReference type="InterPro" id="IPR013708">
    <property type="entry name" value="Shikimate_DH-bd_N"/>
</dbReference>
<dbReference type="Pfam" id="PF08501">
    <property type="entry name" value="Shikimate_dh_N"/>
    <property type="match status" value="1"/>
</dbReference>
<dbReference type="GO" id="GO:0009423">
    <property type="term" value="P:chorismate biosynthetic process"/>
    <property type="evidence" value="ECO:0007669"/>
    <property type="project" value="UniProtKB-UniRule"/>
</dbReference>
<dbReference type="InterPro" id="IPR022893">
    <property type="entry name" value="Shikimate_DH_fam"/>
</dbReference>
<feature type="binding site" evidence="4">
    <location>
        <begin position="39"/>
        <end position="41"/>
    </location>
    <ligand>
        <name>shikimate</name>
        <dbReference type="ChEBI" id="CHEBI:36208"/>
    </ligand>
</feature>
<evidence type="ECO:0000256" key="2">
    <source>
        <dbReference type="ARBA" id="ARBA00023002"/>
    </source>
</evidence>
<dbReference type="EC" id="1.1.1.25" evidence="4"/>
<feature type="active site" description="Proton acceptor" evidence="4">
    <location>
        <position position="95"/>
    </location>
</feature>
<feature type="binding site" evidence="4">
    <location>
        <position position="268"/>
    </location>
    <ligand>
        <name>NADP(+)</name>
        <dbReference type="ChEBI" id="CHEBI:58349"/>
    </ligand>
</feature>
<dbReference type="GO" id="GO:0050661">
    <property type="term" value="F:NADP binding"/>
    <property type="evidence" value="ECO:0007669"/>
    <property type="project" value="TreeGrafter"/>
</dbReference>
<evidence type="ECO:0000256" key="4">
    <source>
        <dbReference type="HAMAP-Rule" id="MF_00222"/>
    </source>
</evidence>
<feature type="binding site" evidence="4">
    <location>
        <position position="107"/>
    </location>
    <ligand>
        <name>NADP(+)</name>
        <dbReference type="ChEBI" id="CHEBI:58349"/>
    </ligand>
</feature>
<dbReference type="Proteomes" id="UP000766595">
    <property type="component" value="Unassembled WGS sequence"/>
</dbReference>
<evidence type="ECO:0000313" key="8">
    <source>
        <dbReference type="Proteomes" id="UP000766595"/>
    </source>
</evidence>
<dbReference type="Gene3D" id="3.40.50.720">
    <property type="entry name" value="NAD(P)-binding Rossmann-like Domain"/>
    <property type="match status" value="1"/>
</dbReference>
<evidence type="ECO:0000256" key="1">
    <source>
        <dbReference type="ARBA" id="ARBA00004871"/>
    </source>
</evidence>
<keyword evidence="4" id="KW-0028">Amino-acid biosynthesis</keyword>
<keyword evidence="3 4" id="KW-0057">Aromatic amino acid biosynthesis</keyword>
<dbReference type="GO" id="GO:0009073">
    <property type="term" value="P:aromatic amino acid family biosynthetic process"/>
    <property type="evidence" value="ECO:0007669"/>
    <property type="project" value="UniProtKB-KW"/>
</dbReference>
<name>A0A947D9S4_9HYPH</name>
<dbReference type="SUPFAM" id="SSF53223">
    <property type="entry name" value="Aminoacid dehydrogenase-like, N-terminal domain"/>
    <property type="match status" value="1"/>
</dbReference>
<keyword evidence="4" id="KW-0521">NADP</keyword>
<evidence type="ECO:0000313" key="7">
    <source>
        <dbReference type="EMBL" id="MBT9289544.1"/>
    </source>
</evidence>
<feature type="binding site" evidence="4">
    <location>
        <position position="131"/>
    </location>
    <ligand>
        <name>shikimate</name>
        <dbReference type="ChEBI" id="CHEBI:36208"/>
    </ligand>
</feature>
<feature type="binding site" evidence="4">
    <location>
        <position position="91"/>
    </location>
    <ligand>
        <name>shikimate</name>
        <dbReference type="ChEBI" id="CHEBI:36208"/>
    </ligand>
</feature>
<comment type="similarity">
    <text evidence="4">Belongs to the shikimate dehydrogenase family.</text>
</comment>
<dbReference type="EMBL" id="JAHHZF010000004">
    <property type="protein sequence ID" value="MBT9289544.1"/>
    <property type="molecule type" value="Genomic_DNA"/>
</dbReference>
<evidence type="ECO:0000259" key="6">
    <source>
        <dbReference type="Pfam" id="PF08501"/>
    </source>
</evidence>
<dbReference type="NCBIfam" id="NF009201">
    <property type="entry name" value="PRK12549.1"/>
    <property type="match status" value="1"/>
</dbReference>
<feature type="binding site" evidence="4">
    <location>
        <position position="245"/>
    </location>
    <ligand>
        <name>NADP(+)</name>
        <dbReference type="ChEBI" id="CHEBI:58349"/>
    </ligand>
</feature>
<dbReference type="InterPro" id="IPR036291">
    <property type="entry name" value="NAD(P)-bd_dom_sf"/>
</dbReference>
<keyword evidence="8" id="KW-1185">Reference proteome</keyword>
<protein>
    <recommendedName>
        <fullName evidence="4">Shikimate dehydrogenase (NADP(+))</fullName>
        <shortName evidence="4">SDH</shortName>
        <ecNumber evidence="4">1.1.1.25</ecNumber>
    </recommendedName>
</protein>
<dbReference type="PANTHER" id="PTHR21089:SF1">
    <property type="entry name" value="BIFUNCTIONAL 3-DEHYDROQUINATE DEHYDRATASE_SHIKIMATE DEHYDROGENASE, CHLOROPLASTIC"/>
    <property type="match status" value="1"/>
</dbReference>
<dbReference type="NCBIfam" id="NF001319">
    <property type="entry name" value="PRK00258.3-3"/>
    <property type="match status" value="1"/>
</dbReference>
<comment type="function">
    <text evidence="4">Involved in the biosynthesis of the chorismate, which leads to the biosynthesis of aromatic amino acids. Catalyzes the reversible NADPH linked reduction of 3-dehydroshikimate (DHSA) to yield shikimate (SA).</text>
</comment>
<comment type="caution">
    <text evidence="7">The sequence shown here is derived from an EMBL/GenBank/DDBJ whole genome shotgun (WGS) entry which is preliminary data.</text>
</comment>
<gene>
    <name evidence="4" type="primary">aroE</name>
    <name evidence="7" type="ORF">KL771_08775</name>
</gene>
<comment type="caution">
    <text evidence="4">Lacks conserved residue(s) required for the propagation of feature annotation.</text>
</comment>
<dbReference type="GO" id="GO:0005829">
    <property type="term" value="C:cytosol"/>
    <property type="evidence" value="ECO:0007669"/>
    <property type="project" value="TreeGrafter"/>
</dbReference>
<feature type="binding site" evidence="4">
    <location>
        <position position="275"/>
    </location>
    <ligand>
        <name>shikimate</name>
        <dbReference type="ChEBI" id="CHEBI:36208"/>
    </ligand>
</feature>
<dbReference type="Gene3D" id="3.40.50.10860">
    <property type="entry name" value="Leucine Dehydrogenase, chain A, domain 1"/>
    <property type="match status" value="1"/>
</dbReference>
<dbReference type="InterPro" id="IPR046346">
    <property type="entry name" value="Aminoacid_DH-like_N_sf"/>
</dbReference>
<dbReference type="SUPFAM" id="SSF51735">
    <property type="entry name" value="NAD(P)-binding Rossmann-fold domains"/>
    <property type="match status" value="1"/>
</dbReference>
<keyword evidence="2 4" id="KW-0560">Oxidoreductase</keyword>
<feature type="region of interest" description="Disordered" evidence="5">
    <location>
        <begin position="1"/>
        <end position="20"/>
    </location>
</feature>
<dbReference type="GO" id="GO:0019632">
    <property type="term" value="P:shikimate metabolic process"/>
    <property type="evidence" value="ECO:0007669"/>
    <property type="project" value="TreeGrafter"/>
</dbReference>
<dbReference type="GO" id="GO:0008652">
    <property type="term" value="P:amino acid biosynthetic process"/>
    <property type="evidence" value="ECO:0007669"/>
    <property type="project" value="UniProtKB-KW"/>
</dbReference>
<feature type="binding site" evidence="4">
    <location>
        <position position="116"/>
    </location>
    <ligand>
        <name>shikimate</name>
        <dbReference type="ChEBI" id="CHEBI:36208"/>
    </ligand>
</feature>
<feature type="binding site" evidence="4">
    <location>
        <begin position="155"/>
        <end position="159"/>
    </location>
    <ligand>
        <name>NADP(+)</name>
        <dbReference type="ChEBI" id="CHEBI:58349"/>
    </ligand>
</feature>
<sequence>MPLPSSAAERPATGPSTERAPLRAPSFVVGLVGRGIQLSKTPAMHEREADQLGLRYVYRLIDFDRLGLPDSELGGILAAARRLGFAGLNVTHPFKQAVIAHLDGLSDDARELGAVNTVVFEGDRAIGHNTDWWGFAESFRRNMPGQSLESAILFGAGGAGVAVAHALMTLGTGRLTVVDTDPARAAGLAGDLCARFGAGRAEAGSAADAARSAGIVNATPVGMAKYPGLPLPEALIRPDHWVADIVYFPLKTELLATARAKGCRILAGGGMAVFQAVGAFRLFTGAEPDPDRMQAHFDVL</sequence>
<evidence type="ECO:0000256" key="3">
    <source>
        <dbReference type="ARBA" id="ARBA00023141"/>
    </source>
</evidence>
<comment type="subunit">
    <text evidence="4">Homodimer.</text>
</comment>
<dbReference type="CDD" id="cd01065">
    <property type="entry name" value="NAD_bind_Shikimate_DH"/>
    <property type="match status" value="1"/>
</dbReference>
<proteinExistence type="inferred from homology"/>
<dbReference type="AlphaFoldDB" id="A0A947D9S4"/>